<evidence type="ECO:0000313" key="2">
    <source>
        <dbReference type="EMBL" id="THJ74714.1"/>
    </source>
</evidence>
<comment type="caution">
    <text evidence="2">The sequence shown here is derived from an EMBL/GenBank/DDBJ whole genome shotgun (WGS) entry which is preliminary data.</text>
</comment>
<name>A0A4S5EQR4_9ACTN</name>
<dbReference type="OrthoDB" id="9785699at2"/>
<keyword evidence="3" id="KW-1185">Reference proteome</keyword>
<dbReference type="EMBL" id="SSXH01000190">
    <property type="protein sequence ID" value="THJ74714.1"/>
    <property type="molecule type" value="Genomic_DNA"/>
</dbReference>
<dbReference type="AlphaFoldDB" id="A0A4S5EQR4"/>
<proteinExistence type="predicted"/>
<feature type="region of interest" description="Disordered" evidence="1">
    <location>
        <begin position="351"/>
        <end position="376"/>
    </location>
</feature>
<reference evidence="2 3" key="1">
    <citation type="submission" date="2019-04" db="EMBL/GenBank/DDBJ databases">
        <title>Draft genome sequences for three unisolated Alnus-infective Frankia Sp+ strains, AgTrS, AiOr and AvVan, the first sequenced Frankia strains able to sporulate in-planta.</title>
        <authorList>
            <person name="Bethencourt L."/>
            <person name="Vautrin F."/>
            <person name="Taib N."/>
            <person name="Dubost A."/>
            <person name="Castro-Garcia L."/>
            <person name="Imbaud O."/>
            <person name="Abrouk D."/>
            <person name="Fournier P."/>
            <person name="Briolay J."/>
            <person name="Nguyen A."/>
            <person name="Normand P."/>
            <person name="Fernandez M.P."/>
            <person name="Brochier-Armanet C."/>
            <person name="Herrera-Belaroussi A."/>
        </authorList>
    </citation>
    <scope>NUCLEOTIDE SEQUENCE [LARGE SCALE GENOMIC DNA]</scope>
    <source>
        <strain evidence="2 3">AvVan</strain>
    </source>
</reference>
<dbReference type="InterPro" id="IPR046632">
    <property type="entry name" value="DUF6744"/>
</dbReference>
<sequence length="376" mass="40540">MAVMGALHMPADTPDVITGDASFNTYLRGLTGGSEGDGGPGLLGHLVIYNVTGVEKATPDELRTWFEELGLSEAYLAGPPRADAAFEKATSSARARYPLGGRGRGHASTGQTVSLMMRNVARDETRMVRHLVRELADHADETLSYEVRVAVAEFVRLTGPAVPEGSGTMTLTAETDTVAGLDVAEQTTITELLAAVEADFADRSQYVGADRLRKLLRDYVEQQLAGVRIHAGVYFVHHRHTDALAALRELARRLGAELTRVPLPDAGEMRSMVDGAFDAKAQADLESLARDIARLQADGPKAYQVRQVHRRYTAVAAAAEQYQSDLDTQLTATVATLELVQAQMASLMMSAADPEQQATHRQPPRTPGPTNSRSPP</sequence>
<gene>
    <name evidence="2" type="ORF">E7Y31_09830</name>
</gene>
<dbReference type="Pfam" id="PF20529">
    <property type="entry name" value="DUF6744"/>
    <property type="match status" value="1"/>
</dbReference>
<protein>
    <submittedName>
        <fullName evidence="2">Uncharacterized protein</fullName>
    </submittedName>
</protein>
<accession>A0A4S5EQR4</accession>
<organism evidence="2 3">
    <name type="scientific">Candidatus Frankia alpina</name>
    <dbReference type="NCBI Taxonomy" id="2699483"/>
    <lineage>
        <taxon>Bacteria</taxon>
        <taxon>Bacillati</taxon>
        <taxon>Actinomycetota</taxon>
        <taxon>Actinomycetes</taxon>
        <taxon>Frankiales</taxon>
        <taxon>Frankiaceae</taxon>
        <taxon>Frankia</taxon>
    </lineage>
</organism>
<dbReference type="Proteomes" id="UP000305282">
    <property type="component" value="Unassembled WGS sequence"/>
</dbReference>
<evidence type="ECO:0000256" key="1">
    <source>
        <dbReference type="SAM" id="MobiDB-lite"/>
    </source>
</evidence>
<evidence type="ECO:0000313" key="3">
    <source>
        <dbReference type="Proteomes" id="UP000305282"/>
    </source>
</evidence>